<dbReference type="EMBL" id="FUZZ01000004">
    <property type="protein sequence ID" value="SKD08995.1"/>
    <property type="molecule type" value="Genomic_DNA"/>
</dbReference>
<dbReference type="Proteomes" id="UP000190166">
    <property type="component" value="Unassembled WGS sequence"/>
</dbReference>
<accession>A0A1T5P8B3</accession>
<keyword evidence="2" id="KW-1185">Reference proteome</keyword>
<evidence type="ECO:0000313" key="1">
    <source>
        <dbReference type="EMBL" id="SKD08995.1"/>
    </source>
</evidence>
<name>A0A1T5P8B3_9BACT</name>
<proteinExistence type="predicted"/>
<evidence type="ECO:0000313" key="2">
    <source>
        <dbReference type="Proteomes" id="UP000190166"/>
    </source>
</evidence>
<protein>
    <submittedName>
        <fullName evidence="1">Uncharacterized protein</fullName>
    </submittedName>
</protein>
<gene>
    <name evidence="1" type="ORF">SAMN05660461_4872</name>
</gene>
<organism evidence="1 2">
    <name type="scientific">Chitinophaga ginsengisegetis</name>
    <dbReference type="NCBI Taxonomy" id="393003"/>
    <lineage>
        <taxon>Bacteria</taxon>
        <taxon>Pseudomonadati</taxon>
        <taxon>Bacteroidota</taxon>
        <taxon>Chitinophagia</taxon>
        <taxon>Chitinophagales</taxon>
        <taxon>Chitinophagaceae</taxon>
        <taxon>Chitinophaga</taxon>
    </lineage>
</organism>
<sequence length="260" mass="28284">MLSILFGIQLLSCKKGTVLEGEKFVEVYIPFVFNTGDTLDLLVDGKLAQTQTTSRSFFNVVLKQKDQLNISIRKTGSTEVLKDTTVTVSSEKISLGYAYEPSLGFNRFVKPGDFERPSSDSIAFILINKYTGFGSGKINVTIYRNNSKDYTANPADSVTTIKNIALGTMSEKIVLPANSGDGTKNLYVIIVRDAVSGVDGYQEYYTDYGMPANSASVFINEDNAASAVSGVINGISIVPYIYDTGSKIYALPDVTVTFQL</sequence>
<dbReference type="STRING" id="393003.SAMN05660461_4872"/>
<reference evidence="1 2" key="1">
    <citation type="submission" date="2017-02" db="EMBL/GenBank/DDBJ databases">
        <authorList>
            <person name="Peterson S.W."/>
        </authorList>
    </citation>
    <scope>NUCLEOTIDE SEQUENCE [LARGE SCALE GENOMIC DNA]</scope>
    <source>
        <strain evidence="1 2">DSM 18108</strain>
    </source>
</reference>
<dbReference type="AlphaFoldDB" id="A0A1T5P8B3"/>